<comment type="caution">
    <text evidence="2">The sequence shown here is derived from an EMBL/GenBank/DDBJ whole genome shotgun (WGS) entry which is preliminary data.</text>
</comment>
<keyword evidence="1" id="KW-0812">Transmembrane</keyword>
<feature type="transmembrane region" description="Helical" evidence="1">
    <location>
        <begin position="55"/>
        <end position="75"/>
    </location>
</feature>
<keyword evidence="3" id="KW-1185">Reference proteome</keyword>
<dbReference type="EMBL" id="JAKKPZ010000018">
    <property type="protein sequence ID" value="KAI1712447.1"/>
    <property type="molecule type" value="Genomic_DNA"/>
</dbReference>
<evidence type="ECO:0000313" key="3">
    <source>
        <dbReference type="Proteomes" id="UP001201812"/>
    </source>
</evidence>
<dbReference type="Proteomes" id="UP001201812">
    <property type="component" value="Unassembled WGS sequence"/>
</dbReference>
<dbReference type="AlphaFoldDB" id="A0AAD4R2Z5"/>
<sequence length="162" mass="17867">MPSRSSPNFQNFFCSNDPQPAAACVSGVGVPAVFPFFAMAIEVQIKPYSLPMLRLVYICPTLSIVASVFTVVAYCKRISPGYIIALTLNGISLLGWIVALGWLIISWASSGYFGKLDMSDFIYTFIEFFAYMGLISVVEGMLYCAYLDSKQETHSSIIVNRP</sequence>
<protein>
    <submittedName>
        <fullName evidence="2">Uncharacterized protein</fullName>
    </submittedName>
</protein>
<accession>A0AAD4R2Z5</accession>
<organism evidence="2 3">
    <name type="scientific">Ditylenchus destructor</name>
    <dbReference type="NCBI Taxonomy" id="166010"/>
    <lineage>
        <taxon>Eukaryota</taxon>
        <taxon>Metazoa</taxon>
        <taxon>Ecdysozoa</taxon>
        <taxon>Nematoda</taxon>
        <taxon>Chromadorea</taxon>
        <taxon>Rhabditida</taxon>
        <taxon>Tylenchina</taxon>
        <taxon>Tylenchomorpha</taxon>
        <taxon>Sphaerularioidea</taxon>
        <taxon>Anguinidae</taxon>
        <taxon>Anguininae</taxon>
        <taxon>Ditylenchus</taxon>
    </lineage>
</organism>
<evidence type="ECO:0000313" key="2">
    <source>
        <dbReference type="EMBL" id="KAI1712447.1"/>
    </source>
</evidence>
<evidence type="ECO:0000256" key="1">
    <source>
        <dbReference type="SAM" id="Phobius"/>
    </source>
</evidence>
<feature type="transmembrane region" description="Helical" evidence="1">
    <location>
        <begin position="21"/>
        <end position="43"/>
    </location>
</feature>
<proteinExistence type="predicted"/>
<name>A0AAD4R2Z5_9BILA</name>
<feature type="transmembrane region" description="Helical" evidence="1">
    <location>
        <begin position="82"/>
        <end position="108"/>
    </location>
</feature>
<reference evidence="2" key="1">
    <citation type="submission" date="2022-01" db="EMBL/GenBank/DDBJ databases">
        <title>Genome Sequence Resource for Two Populations of Ditylenchus destructor, the Migratory Endoparasitic Phytonematode.</title>
        <authorList>
            <person name="Zhang H."/>
            <person name="Lin R."/>
            <person name="Xie B."/>
        </authorList>
    </citation>
    <scope>NUCLEOTIDE SEQUENCE</scope>
    <source>
        <strain evidence="2">BazhouSP</strain>
    </source>
</reference>
<gene>
    <name evidence="2" type="ORF">DdX_09533</name>
</gene>
<feature type="transmembrane region" description="Helical" evidence="1">
    <location>
        <begin position="128"/>
        <end position="147"/>
    </location>
</feature>
<keyword evidence="1" id="KW-1133">Transmembrane helix</keyword>
<keyword evidence="1" id="KW-0472">Membrane</keyword>